<accession>A0ABP7CI81</accession>
<evidence type="ECO:0000256" key="1">
    <source>
        <dbReference type="SAM" id="MobiDB-lite"/>
    </source>
</evidence>
<gene>
    <name evidence="2" type="ORF">GCM10022399_01290</name>
</gene>
<dbReference type="EMBL" id="BAABDC010000001">
    <property type="protein sequence ID" value="GAA3689328.1"/>
    <property type="molecule type" value="Genomic_DNA"/>
</dbReference>
<comment type="caution">
    <text evidence="2">The sequence shown here is derived from an EMBL/GenBank/DDBJ whole genome shotgun (WGS) entry which is preliminary data.</text>
</comment>
<keyword evidence="3" id="KW-1185">Reference proteome</keyword>
<dbReference type="RefSeq" id="WP_344940054.1">
    <property type="nucleotide sequence ID" value="NZ_BAABDC010000001.1"/>
</dbReference>
<organism evidence="2 3">
    <name type="scientific">Terrabacter ginsenosidimutans</name>
    <dbReference type="NCBI Taxonomy" id="490575"/>
    <lineage>
        <taxon>Bacteria</taxon>
        <taxon>Bacillati</taxon>
        <taxon>Actinomycetota</taxon>
        <taxon>Actinomycetes</taxon>
        <taxon>Micrococcales</taxon>
        <taxon>Intrasporangiaceae</taxon>
        <taxon>Terrabacter</taxon>
    </lineage>
</organism>
<reference evidence="3" key="1">
    <citation type="journal article" date="2019" name="Int. J. Syst. Evol. Microbiol.">
        <title>The Global Catalogue of Microorganisms (GCM) 10K type strain sequencing project: providing services to taxonomists for standard genome sequencing and annotation.</title>
        <authorList>
            <consortium name="The Broad Institute Genomics Platform"/>
            <consortium name="The Broad Institute Genome Sequencing Center for Infectious Disease"/>
            <person name="Wu L."/>
            <person name="Ma J."/>
        </authorList>
    </citation>
    <scope>NUCLEOTIDE SEQUENCE [LARGE SCALE GENOMIC DNA]</scope>
    <source>
        <strain evidence="3">JCM 17125</strain>
    </source>
</reference>
<feature type="region of interest" description="Disordered" evidence="1">
    <location>
        <begin position="19"/>
        <end position="39"/>
    </location>
</feature>
<dbReference type="Proteomes" id="UP001501468">
    <property type="component" value="Unassembled WGS sequence"/>
</dbReference>
<dbReference type="Gene3D" id="3.40.50.2000">
    <property type="entry name" value="Glycogen Phosphorylase B"/>
    <property type="match status" value="2"/>
</dbReference>
<evidence type="ECO:0008006" key="4">
    <source>
        <dbReference type="Google" id="ProtNLM"/>
    </source>
</evidence>
<evidence type="ECO:0000313" key="2">
    <source>
        <dbReference type="EMBL" id="GAA3689328.1"/>
    </source>
</evidence>
<evidence type="ECO:0000313" key="3">
    <source>
        <dbReference type="Proteomes" id="UP001501468"/>
    </source>
</evidence>
<proteinExistence type="predicted"/>
<protein>
    <recommendedName>
        <fullName evidence="4">D-inositol 3-phosphate glycosyltransferase</fullName>
    </recommendedName>
</protein>
<name>A0ABP7CI81_9MICO</name>
<sequence length="368" mass="40544">MSPVIASVPAGHVYVRHLAPPDGETTVTRLPDPRPRADVPDAQWWPPRMLEPGWVDEHADEFDVMHVHFGFDAVSPDDLADVVASLRRHGKPLVVTVHDLRNPHHVERGLHDAQLGVLVRAADAVLTLTPGAAAEIAARWGRDALVVPHPHVVEEPWLSRERAPHPGFVIGVHAKSLRASMDPLPVIEEIVATLPDLRGARLRVDAHTDVMTPGHPRHATDLEPRLRALADSGQVDLHVHDYFTDAELWDYLQSLDVSVLPYRFGTHSGWLEACYDLGTTVVAPDCGYYAEQRPCILYGVPGSAPARTEGSAPPLRDALLRAHRDRPAWRADPDERWRERLEISRVHEQVYAAALADVAAKGGASCTS</sequence>
<dbReference type="SUPFAM" id="SSF53756">
    <property type="entry name" value="UDP-Glycosyltransferase/glycogen phosphorylase"/>
    <property type="match status" value="1"/>
</dbReference>